<gene>
    <name evidence="2" type="ordered locus">Arnit_2019</name>
</gene>
<dbReference type="Pfam" id="PF12974">
    <property type="entry name" value="Phosphonate-bd"/>
    <property type="match status" value="1"/>
</dbReference>
<dbReference type="HOGENOM" id="CLU_051472_7_1_7"/>
<proteinExistence type="predicted"/>
<organism evidence="2 3">
    <name type="scientific">Arcobacter nitrofigilis (strain ATCC 33309 / DSM 7299 / CCUG 15893 / LMG 7604 / NCTC 12251 / CI)</name>
    <name type="common">Campylobacter nitrofigilis</name>
    <dbReference type="NCBI Taxonomy" id="572480"/>
    <lineage>
        <taxon>Bacteria</taxon>
        <taxon>Pseudomonadati</taxon>
        <taxon>Campylobacterota</taxon>
        <taxon>Epsilonproteobacteria</taxon>
        <taxon>Campylobacterales</taxon>
        <taxon>Arcobacteraceae</taxon>
        <taxon>Arcobacter</taxon>
    </lineage>
</organism>
<dbReference type="KEGG" id="ant:Arnit_2019"/>
<dbReference type="RefSeq" id="WP_013135818.1">
    <property type="nucleotide sequence ID" value="NC_014166.1"/>
</dbReference>
<keyword evidence="1" id="KW-0732">Signal</keyword>
<feature type="chain" id="PRO_5003077955" evidence="1">
    <location>
        <begin position="20"/>
        <end position="274"/>
    </location>
</feature>
<evidence type="ECO:0000313" key="3">
    <source>
        <dbReference type="Proteomes" id="UP000000939"/>
    </source>
</evidence>
<dbReference type="Proteomes" id="UP000000939">
    <property type="component" value="Chromosome"/>
</dbReference>
<reference evidence="2" key="1">
    <citation type="journal article" date="2010" name="Stand. Genomic Sci.">
        <title>Complete genome sequence of Arcobacter nitrofigilis type strain (CI).</title>
        <authorList>
            <person name="Pati A."/>
            <person name="Gronow S."/>
            <person name="Lapidus A."/>
            <person name="Copeland A."/>
            <person name="Glavina Del Rio T."/>
            <person name="Nolan M."/>
            <person name="Lucas S."/>
            <person name="Tice H."/>
            <person name="Cheng J.F."/>
            <person name="Han C."/>
            <person name="Chertkov O."/>
            <person name="Bruce D."/>
            <person name="Tapia R."/>
            <person name="Goodwin L."/>
            <person name="Pitluck S."/>
            <person name="Liolios K."/>
            <person name="Ivanova N."/>
            <person name="Mavromatis K."/>
            <person name="Chen A."/>
            <person name="Palaniappan K."/>
            <person name="Land M."/>
            <person name="Hauser L."/>
            <person name="Chang Y.J."/>
            <person name="Jeffries C.D."/>
            <person name="Detter J.C."/>
            <person name="Rohde M."/>
            <person name="Goker M."/>
            <person name="Bristow J."/>
            <person name="Eisen J.A."/>
            <person name="Markowitz V."/>
            <person name="Hugenholtz P."/>
            <person name="Klenk H.P."/>
            <person name="Kyrpides N.C."/>
        </authorList>
    </citation>
    <scope>NUCLEOTIDE SEQUENCE [LARGE SCALE GENOMIC DNA]</scope>
    <source>
        <strain evidence="2">DSM 7299</strain>
    </source>
</reference>
<dbReference type="OrthoDB" id="9179880at2"/>
<accession>D5V061</accession>
<evidence type="ECO:0000256" key="1">
    <source>
        <dbReference type="SAM" id="SignalP"/>
    </source>
</evidence>
<evidence type="ECO:0000313" key="2">
    <source>
        <dbReference type="EMBL" id="ADG93673.1"/>
    </source>
</evidence>
<dbReference type="SUPFAM" id="SSF53850">
    <property type="entry name" value="Periplasmic binding protein-like II"/>
    <property type="match status" value="1"/>
</dbReference>
<dbReference type="STRING" id="572480.Arnit_2019"/>
<dbReference type="AlphaFoldDB" id="D5V061"/>
<keyword evidence="3" id="KW-1185">Reference proteome</keyword>
<dbReference type="eggNOG" id="COG3221">
    <property type="taxonomic scope" value="Bacteria"/>
</dbReference>
<feature type="signal peptide" evidence="1">
    <location>
        <begin position="1"/>
        <end position="19"/>
    </location>
</feature>
<dbReference type="EMBL" id="CP001999">
    <property type="protein sequence ID" value="ADG93673.1"/>
    <property type="molecule type" value="Genomic_DNA"/>
</dbReference>
<protein>
    <submittedName>
        <fullName evidence="2">ABC-type phosphate/phosphonate transport system periplasmic component-like protein</fullName>
    </submittedName>
</protein>
<name>D5V061_ARCNC</name>
<sequence precursor="true">MKLIILILSIFLFSNFCVAQENSIKIGIAPHSSTRIILQSHQDLRIFLQNYFKRPVQILTAKNFSEFTKRSNMGIYYDLILTSPNLAILAQRLGGYTPIMTYTKGLSTIILATNKDILKSKKLPLKVIGLDPVSFPTLDAQEWLDKKGFIDGDKVKYSYTSASDSSISILLNNNADMIILSLPNYNKLITKKNKDLVHVIYQSKPKLSRIYLAKDADGITLQEWEKALDAFSKSPEGKRHLEITKLEGFKKIKPEDLDNLDSIVAKTIERLYNK</sequence>